<dbReference type="RefSeq" id="WP_015798384.1">
    <property type="nucleotide sequence ID" value="NC_013124.1"/>
</dbReference>
<sequence>MATSLAPRSRGTTWARLRSYDALLWLLAAAVGVFGVVMVYSATRNQLELAGLSPHYYLDRQAIFWVLGLIVMSVVAALDLEWLGRLGYWIYGAVLLGLVAVLSPVGSSALGSQRWFQLGPIQVQPSEFAPIGVMFGIAAYLSGRDGPRTWREVAVVLALGGVPALLVVKQPDLGTGIVVGIVTMVLLVMGGATGRQLLVILVAGVLGIIAVVHLGLLKHYQLERLLSFVNPQSATQTYGYNLVQSKIAIGSGHIFGTGLFKGSQTNLAYVPEQQTDFIFTAVGEQLGFIGAGSLVLVYGIMLARSYRVLRSAADRVSMLLVAGAIAWIGFSVFQNIGMTIGIMPITGIPLPFVSYGGSAMLGFSSAVGIVLSAGSRRLRRAS</sequence>
<accession>C7LYT7</accession>
<dbReference type="EC" id="2.4.99.28" evidence="6"/>
<dbReference type="GO" id="GO:0015648">
    <property type="term" value="F:lipid-linked peptidoglycan transporter activity"/>
    <property type="evidence" value="ECO:0007669"/>
    <property type="project" value="TreeGrafter"/>
</dbReference>
<feature type="transmembrane region" description="Helical" evidence="8">
    <location>
        <begin position="126"/>
        <end position="143"/>
    </location>
</feature>
<comment type="catalytic activity">
    <reaction evidence="7">
        <text>[GlcNAc-(1-&gt;4)-Mur2Ac(oyl-L-Ala-gamma-D-Glu-L-Lys-D-Ala-D-Ala)](n)-di-trans,octa-cis-undecaprenyl diphosphate + beta-D-GlcNAc-(1-&gt;4)-Mur2Ac(oyl-L-Ala-gamma-D-Glu-L-Lys-D-Ala-D-Ala)-di-trans,octa-cis-undecaprenyl diphosphate = [GlcNAc-(1-&gt;4)-Mur2Ac(oyl-L-Ala-gamma-D-Glu-L-Lys-D-Ala-D-Ala)](n+1)-di-trans,octa-cis-undecaprenyl diphosphate + di-trans,octa-cis-undecaprenyl diphosphate + H(+)</text>
        <dbReference type="Rhea" id="RHEA:23708"/>
        <dbReference type="Rhea" id="RHEA-COMP:9602"/>
        <dbReference type="Rhea" id="RHEA-COMP:9603"/>
        <dbReference type="ChEBI" id="CHEBI:15378"/>
        <dbReference type="ChEBI" id="CHEBI:58405"/>
        <dbReference type="ChEBI" id="CHEBI:60033"/>
        <dbReference type="ChEBI" id="CHEBI:78435"/>
        <dbReference type="EC" id="2.4.99.28"/>
    </reaction>
</comment>
<evidence type="ECO:0000256" key="8">
    <source>
        <dbReference type="SAM" id="Phobius"/>
    </source>
</evidence>
<dbReference type="GO" id="GO:0008955">
    <property type="term" value="F:peptidoglycan glycosyltransferase activity"/>
    <property type="evidence" value="ECO:0007669"/>
    <property type="project" value="UniProtKB-EC"/>
</dbReference>
<feature type="transmembrane region" description="Helical" evidence="8">
    <location>
        <begin position="197"/>
        <end position="217"/>
    </location>
</feature>
<feature type="transmembrane region" description="Helical" evidence="8">
    <location>
        <begin position="150"/>
        <end position="167"/>
    </location>
</feature>
<evidence type="ECO:0000256" key="5">
    <source>
        <dbReference type="ARBA" id="ARBA00023136"/>
    </source>
</evidence>
<dbReference type="NCBIfam" id="TIGR02210">
    <property type="entry name" value="rodA_shape"/>
    <property type="match status" value="1"/>
</dbReference>
<feature type="transmembrane region" description="Helical" evidence="8">
    <location>
        <begin position="20"/>
        <end position="42"/>
    </location>
</feature>
<dbReference type="OrthoDB" id="9812661at2"/>
<evidence type="ECO:0000313" key="9">
    <source>
        <dbReference type="EMBL" id="ACU53895.1"/>
    </source>
</evidence>
<feature type="transmembrane region" description="Helical" evidence="8">
    <location>
        <begin position="318"/>
        <end position="346"/>
    </location>
</feature>
<dbReference type="GO" id="GO:0032153">
    <property type="term" value="C:cell division site"/>
    <property type="evidence" value="ECO:0007669"/>
    <property type="project" value="TreeGrafter"/>
</dbReference>
<keyword evidence="10" id="KW-1185">Reference proteome</keyword>
<gene>
    <name evidence="9" type="ordered locus">Afer_0956</name>
</gene>
<dbReference type="GO" id="GO:0008360">
    <property type="term" value="P:regulation of cell shape"/>
    <property type="evidence" value="ECO:0007669"/>
    <property type="project" value="UniProtKB-KW"/>
</dbReference>
<organism evidence="9 10">
    <name type="scientific">Acidimicrobium ferrooxidans (strain DSM 10331 / JCM 15462 / NBRC 103882 / ICP)</name>
    <dbReference type="NCBI Taxonomy" id="525909"/>
    <lineage>
        <taxon>Bacteria</taxon>
        <taxon>Bacillati</taxon>
        <taxon>Actinomycetota</taxon>
        <taxon>Acidimicrobiia</taxon>
        <taxon>Acidimicrobiales</taxon>
        <taxon>Acidimicrobiaceae</taxon>
        <taxon>Acidimicrobium</taxon>
    </lineage>
</organism>
<proteinExistence type="predicted"/>
<feature type="transmembrane region" description="Helical" evidence="8">
    <location>
        <begin position="62"/>
        <end position="80"/>
    </location>
</feature>
<evidence type="ECO:0000256" key="1">
    <source>
        <dbReference type="ARBA" id="ARBA00004141"/>
    </source>
</evidence>
<feature type="transmembrane region" description="Helical" evidence="8">
    <location>
        <begin position="173"/>
        <end position="190"/>
    </location>
</feature>
<reference evidence="9 10" key="1">
    <citation type="journal article" date="2009" name="Stand. Genomic Sci.">
        <title>Complete genome sequence of Acidimicrobium ferrooxidans type strain (ICP).</title>
        <authorList>
            <person name="Clum A."/>
            <person name="Nolan M."/>
            <person name="Lang E."/>
            <person name="Glavina Del Rio T."/>
            <person name="Tice H."/>
            <person name="Copeland A."/>
            <person name="Cheng J.F."/>
            <person name="Lucas S."/>
            <person name="Chen F."/>
            <person name="Bruce D."/>
            <person name="Goodwin L."/>
            <person name="Pitluck S."/>
            <person name="Ivanova N."/>
            <person name="Mavrommatis K."/>
            <person name="Mikhailova N."/>
            <person name="Pati A."/>
            <person name="Chen A."/>
            <person name="Palaniappan K."/>
            <person name="Goker M."/>
            <person name="Spring S."/>
            <person name="Land M."/>
            <person name="Hauser L."/>
            <person name="Chang Y.J."/>
            <person name="Jeffries C.C."/>
            <person name="Chain P."/>
            <person name="Bristow J."/>
            <person name="Eisen J.A."/>
            <person name="Markowitz V."/>
            <person name="Hugenholtz P."/>
            <person name="Kyrpides N.C."/>
            <person name="Klenk H.P."/>
            <person name="Lapidus A."/>
        </authorList>
    </citation>
    <scope>NUCLEOTIDE SEQUENCE [LARGE SCALE GENOMIC DNA]</scope>
    <source>
        <strain evidence="10">DSM 10331 / JCM 15462 / NBRC 103882 / ICP</strain>
    </source>
</reference>
<dbReference type="GO" id="GO:0051301">
    <property type="term" value="P:cell division"/>
    <property type="evidence" value="ECO:0007669"/>
    <property type="project" value="InterPro"/>
</dbReference>
<keyword evidence="3" id="KW-0133">Cell shape</keyword>
<dbReference type="STRING" id="525909.Afer_0956"/>
<dbReference type="InterPro" id="IPR001182">
    <property type="entry name" value="FtsW/RodA"/>
</dbReference>
<keyword evidence="4 8" id="KW-1133">Transmembrane helix</keyword>
<evidence type="ECO:0000256" key="3">
    <source>
        <dbReference type="ARBA" id="ARBA00022960"/>
    </source>
</evidence>
<feature type="transmembrane region" description="Helical" evidence="8">
    <location>
        <begin position="352"/>
        <end position="373"/>
    </location>
</feature>
<evidence type="ECO:0000256" key="6">
    <source>
        <dbReference type="ARBA" id="ARBA00044770"/>
    </source>
</evidence>
<dbReference type="Proteomes" id="UP000000771">
    <property type="component" value="Chromosome"/>
</dbReference>
<feature type="transmembrane region" description="Helical" evidence="8">
    <location>
        <begin position="286"/>
        <end position="306"/>
    </location>
</feature>
<protein>
    <recommendedName>
        <fullName evidence="6">peptidoglycan glycosyltransferase</fullName>
        <ecNumber evidence="6">2.4.99.28</ecNumber>
    </recommendedName>
</protein>
<dbReference type="PROSITE" id="PS00428">
    <property type="entry name" value="FTSW_RODA_SPOVE"/>
    <property type="match status" value="1"/>
</dbReference>
<evidence type="ECO:0000313" key="10">
    <source>
        <dbReference type="Proteomes" id="UP000000771"/>
    </source>
</evidence>
<dbReference type="KEGG" id="afo:Afer_0956"/>
<dbReference type="AlphaFoldDB" id="C7LYT7"/>
<evidence type="ECO:0000256" key="7">
    <source>
        <dbReference type="ARBA" id="ARBA00049902"/>
    </source>
</evidence>
<feature type="transmembrane region" description="Helical" evidence="8">
    <location>
        <begin position="87"/>
        <end position="106"/>
    </location>
</feature>
<dbReference type="InterPro" id="IPR011923">
    <property type="entry name" value="RodA/MrdB"/>
</dbReference>
<dbReference type="PANTHER" id="PTHR30474:SF14">
    <property type="entry name" value="CELL CYCLE PROTEIN"/>
    <property type="match status" value="1"/>
</dbReference>
<dbReference type="eggNOG" id="COG0772">
    <property type="taxonomic scope" value="Bacteria"/>
</dbReference>
<name>C7LYT7_ACIFD</name>
<dbReference type="Pfam" id="PF01098">
    <property type="entry name" value="FTSW_RODA_SPOVE"/>
    <property type="match status" value="1"/>
</dbReference>
<evidence type="ECO:0000256" key="4">
    <source>
        <dbReference type="ARBA" id="ARBA00022989"/>
    </source>
</evidence>
<dbReference type="EMBL" id="CP001631">
    <property type="protein sequence ID" value="ACU53895.1"/>
    <property type="molecule type" value="Genomic_DNA"/>
</dbReference>
<dbReference type="InterPro" id="IPR018365">
    <property type="entry name" value="Cell_cycle_FtsW-rel_CS"/>
</dbReference>
<dbReference type="PANTHER" id="PTHR30474">
    <property type="entry name" value="CELL CYCLE PROTEIN"/>
    <property type="match status" value="1"/>
</dbReference>
<dbReference type="GO" id="GO:0005886">
    <property type="term" value="C:plasma membrane"/>
    <property type="evidence" value="ECO:0007669"/>
    <property type="project" value="TreeGrafter"/>
</dbReference>
<evidence type="ECO:0000256" key="2">
    <source>
        <dbReference type="ARBA" id="ARBA00022692"/>
    </source>
</evidence>
<keyword evidence="5 8" id="KW-0472">Membrane</keyword>
<comment type="subcellular location">
    <subcellularLocation>
        <location evidence="1">Membrane</location>
        <topology evidence="1">Multi-pass membrane protein</topology>
    </subcellularLocation>
</comment>
<dbReference type="HOGENOM" id="CLU_029243_2_2_11"/>
<keyword evidence="2 8" id="KW-0812">Transmembrane</keyword>